<evidence type="ECO:0000256" key="1">
    <source>
        <dbReference type="ARBA" id="ARBA00010605"/>
    </source>
</evidence>
<dbReference type="SUPFAM" id="SSF55653">
    <property type="entry name" value="Ribosomal protein L9 C-domain"/>
    <property type="match status" value="1"/>
</dbReference>
<evidence type="ECO:0000256" key="3">
    <source>
        <dbReference type="ARBA" id="ARBA00022884"/>
    </source>
</evidence>
<keyword evidence="2 7" id="KW-0699">rRNA-binding</keyword>
<dbReference type="InterPro" id="IPR009027">
    <property type="entry name" value="Ribosomal_bL9/RNase_H1_N"/>
</dbReference>
<feature type="domain" description="Ribosomal protein L9" evidence="8">
    <location>
        <begin position="13"/>
        <end position="40"/>
    </location>
</feature>
<comment type="function">
    <text evidence="7">Binds to the 23S rRNA.</text>
</comment>
<dbReference type="GO" id="GO:0006412">
    <property type="term" value="P:translation"/>
    <property type="evidence" value="ECO:0007669"/>
    <property type="project" value="UniProtKB-UniRule"/>
</dbReference>
<evidence type="ECO:0000256" key="5">
    <source>
        <dbReference type="ARBA" id="ARBA00023274"/>
    </source>
</evidence>
<dbReference type="InterPro" id="IPR036791">
    <property type="entry name" value="Ribosomal_bL9_C_sf"/>
</dbReference>
<dbReference type="PROSITE" id="PS00651">
    <property type="entry name" value="RIBOSOMAL_L9"/>
    <property type="match status" value="1"/>
</dbReference>
<dbReference type="SUPFAM" id="SSF55658">
    <property type="entry name" value="L9 N-domain-like"/>
    <property type="match status" value="1"/>
</dbReference>
<keyword evidence="10" id="KW-1185">Reference proteome</keyword>
<evidence type="ECO:0000256" key="6">
    <source>
        <dbReference type="ARBA" id="ARBA00035292"/>
    </source>
</evidence>
<dbReference type="GO" id="GO:0005840">
    <property type="term" value="C:ribosome"/>
    <property type="evidence" value="ECO:0007669"/>
    <property type="project" value="UniProtKB-KW"/>
</dbReference>
<dbReference type="GO" id="GO:1990904">
    <property type="term" value="C:ribonucleoprotein complex"/>
    <property type="evidence" value="ECO:0007669"/>
    <property type="project" value="UniProtKB-KW"/>
</dbReference>
<dbReference type="InterPro" id="IPR036935">
    <property type="entry name" value="Ribosomal_bL9_N_sf"/>
</dbReference>
<dbReference type="GO" id="GO:0019843">
    <property type="term" value="F:rRNA binding"/>
    <property type="evidence" value="ECO:0007669"/>
    <property type="project" value="UniProtKB-UniRule"/>
</dbReference>
<dbReference type="Pfam" id="PF03948">
    <property type="entry name" value="Ribosomal_L9_C"/>
    <property type="match status" value="1"/>
</dbReference>
<dbReference type="OrthoDB" id="9788336at2"/>
<accession>A0A323UW59</accession>
<dbReference type="NCBIfam" id="TIGR00158">
    <property type="entry name" value="L9"/>
    <property type="match status" value="1"/>
</dbReference>
<dbReference type="Gene3D" id="3.10.430.100">
    <property type="entry name" value="Ribosomal protein L9, C-terminal domain"/>
    <property type="match status" value="1"/>
</dbReference>
<organism evidence="9 10">
    <name type="scientific">Parazoarcus communis SWub3 = DSM 12120</name>
    <dbReference type="NCBI Taxonomy" id="1121029"/>
    <lineage>
        <taxon>Bacteria</taxon>
        <taxon>Pseudomonadati</taxon>
        <taxon>Pseudomonadota</taxon>
        <taxon>Betaproteobacteria</taxon>
        <taxon>Rhodocyclales</taxon>
        <taxon>Zoogloeaceae</taxon>
        <taxon>Parazoarcus</taxon>
    </lineage>
</organism>
<protein>
    <recommendedName>
        <fullName evidence="6 7">Large ribosomal subunit protein bL9</fullName>
    </recommendedName>
</protein>
<keyword evidence="4 7" id="KW-0689">Ribosomal protein</keyword>
<evidence type="ECO:0000313" key="9">
    <source>
        <dbReference type="EMBL" id="PZA15466.1"/>
    </source>
</evidence>
<dbReference type="InterPro" id="IPR000244">
    <property type="entry name" value="Ribosomal_bL9"/>
</dbReference>
<dbReference type="InterPro" id="IPR020594">
    <property type="entry name" value="Ribosomal_bL9_bac/chp"/>
</dbReference>
<comment type="similarity">
    <text evidence="1 7">Belongs to the bacterial ribosomal protein bL9 family.</text>
</comment>
<evidence type="ECO:0000256" key="4">
    <source>
        <dbReference type="ARBA" id="ARBA00022980"/>
    </source>
</evidence>
<evidence type="ECO:0000313" key="10">
    <source>
        <dbReference type="Proteomes" id="UP000248259"/>
    </source>
</evidence>
<proteinExistence type="inferred from homology"/>
<dbReference type="Gene3D" id="3.40.5.10">
    <property type="entry name" value="Ribosomal protein L9, N-terminal domain"/>
    <property type="match status" value="1"/>
</dbReference>
<dbReference type="HAMAP" id="MF_00503">
    <property type="entry name" value="Ribosomal_bL9"/>
    <property type="match status" value="1"/>
</dbReference>
<sequence length="149" mass="16022">MQIILLEKVGKLGVLGDVVKVKDGYARNYLIPQGLAKRATQANMAEFEARRAELERLQAEKLAAAQALGEKLNGLMVQVSRKAGMDGRLFGSVSNIDVAEALAAQGFEIERSAIRMPLGHLKQIGDTQLDVALHADVVVSITVSVLGEQ</sequence>
<dbReference type="EMBL" id="QKOE01000013">
    <property type="protein sequence ID" value="PZA15466.1"/>
    <property type="molecule type" value="Genomic_DNA"/>
</dbReference>
<evidence type="ECO:0000259" key="8">
    <source>
        <dbReference type="PROSITE" id="PS00651"/>
    </source>
</evidence>
<keyword evidence="3 7" id="KW-0694">RNA-binding</keyword>
<reference evidence="9 10" key="1">
    <citation type="submission" date="2018-06" db="EMBL/GenBank/DDBJ databases">
        <title>Azoarcus communis strain SWub3 genome.</title>
        <authorList>
            <person name="Zorraquino Salvo V."/>
            <person name="Toubiana D."/>
            <person name="Blumwald E."/>
        </authorList>
    </citation>
    <scope>NUCLEOTIDE SEQUENCE [LARGE SCALE GENOMIC DNA]</scope>
    <source>
        <strain evidence="9 10">SWub3</strain>
    </source>
</reference>
<keyword evidence="5 7" id="KW-0687">Ribonucleoprotein</keyword>
<comment type="caution">
    <text evidence="9">The sequence shown here is derived from an EMBL/GenBank/DDBJ whole genome shotgun (WGS) entry which is preliminary data.</text>
</comment>
<evidence type="ECO:0000256" key="2">
    <source>
        <dbReference type="ARBA" id="ARBA00022730"/>
    </source>
</evidence>
<dbReference type="GO" id="GO:0003735">
    <property type="term" value="F:structural constituent of ribosome"/>
    <property type="evidence" value="ECO:0007669"/>
    <property type="project" value="InterPro"/>
</dbReference>
<dbReference type="AlphaFoldDB" id="A0A323UW59"/>
<dbReference type="Pfam" id="PF01281">
    <property type="entry name" value="Ribosomal_L9_N"/>
    <property type="match status" value="1"/>
</dbReference>
<dbReference type="Proteomes" id="UP000248259">
    <property type="component" value="Unassembled WGS sequence"/>
</dbReference>
<dbReference type="PANTHER" id="PTHR21368">
    <property type="entry name" value="50S RIBOSOMAL PROTEIN L9"/>
    <property type="match status" value="1"/>
</dbReference>
<dbReference type="InterPro" id="IPR020069">
    <property type="entry name" value="Ribosomal_bL9_C"/>
</dbReference>
<name>A0A323UW59_9RHOO</name>
<dbReference type="InterPro" id="IPR020070">
    <property type="entry name" value="Ribosomal_bL9_N"/>
</dbReference>
<dbReference type="RefSeq" id="WP_110526724.1">
    <property type="nucleotide sequence ID" value="NZ_QKOE01000013.1"/>
</dbReference>
<evidence type="ECO:0000256" key="7">
    <source>
        <dbReference type="HAMAP-Rule" id="MF_00503"/>
    </source>
</evidence>
<gene>
    <name evidence="7" type="primary">rplI</name>
    <name evidence="9" type="ORF">DNK49_15985</name>
</gene>